<reference evidence="3 4" key="1">
    <citation type="submission" date="2019-07" db="EMBL/GenBank/DDBJ databases">
        <title>Complete genome sequence of Comamonas sp. NLF 7-7 isolated from livestock.</title>
        <authorList>
            <person name="Kim D.H."/>
            <person name="Kim J.G."/>
        </authorList>
    </citation>
    <scope>NUCLEOTIDE SEQUENCE [LARGE SCALE GENOMIC DNA]</scope>
    <source>
        <strain evidence="3 4">NLF 7-7</strain>
    </source>
</reference>
<evidence type="ECO:0000256" key="2">
    <source>
        <dbReference type="SAM" id="SignalP"/>
    </source>
</evidence>
<dbReference type="InterPro" id="IPR042100">
    <property type="entry name" value="Bug_dom1"/>
</dbReference>
<dbReference type="Proteomes" id="UP000321199">
    <property type="component" value="Chromosome"/>
</dbReference>
<keyword evidence="4" id="KW-1185">Reference proteome</keyword>
<evidence type="ECO:0000313" key="3">
    <source>
        <dbReference type="EMBL" id="QEA13498.1"/>
    </source>
</evidence>
<dbReference type="Gene3D" id="3.40.190.150">
    <property type="entry name" value="Bordetella uptake gene, domain 1"/>
    <property type="match status" value="1"/>
</dbReference>
<dbReference type="RefSeq" id="WP_146913090.1">
    <property type="nucleotide sequence ID" value="NZ_CP042344.1"/>
</dbReference>
<dbReference type="PIRSF" id="PIRSF017082">
    <property type="entry name" value="YflP"/>
    <property type="match status" value="1"/>
</dbReference>
<dbReference type="InterPro" id="IPR005064">
    <property type="entry name" value="BUG"/>
</dbReference>
<dbReference type="EMBL" id="CP042344">
    <property type="protein sequence ID" value="QEA13498.1"/>
    <property type="molecule type" value="Genomic_DNA"/>
</dbReference>
<dbReference type="PANTHER" id="PTHR42928:SF5">
    <property type="entry name" value="BLR1237 PROTEIN"/>
    <property type="match status" value="1"/>
</dbReference>
<proteinExistence type="inferred from homology"/>
<feature type="signal peptide" evidence="2">
    <location>
        <begin position="1"/>
        <end position="24"/>
    </location>
</feature>
<organism evidence="3 4">
    <name type="scientific">Comamonas flocculans</name>
    <dbReference type="NCBI Taxonomy" id="2597701"/>
    <lineage>
        <taxon>Bacteria</taxon>
        <taxon>Pseudomonadati</taxon>
        <taxon>Pseudomonadota</taxon>
        <taxon>Betaproteobacteria</taxon>
        <taxon>Burkholderiales</taxon>
        <taxon>Comamonadaceae</taxon>
        <taxon>Comamonas</taxon>
    </lineage>
</organism>
<sequence length="324" mass="33529">MQRRHFTLAAAALAGAATLPAAMAREAAWPNKPVRLLVGFPGGSTPDMVARDLAEPLAALLGQPVVVENRPGASGNIATAQVAKATDDHTLGIVINGNLTSSPLLYSSLPYDAARDFCLLSLLSTAPLILVTPASLPEGRAFFAEAARQGDRWNYGSVGAGSVAHLGMELLKQRVSGLKPVHVPYSGNPAVVTALITGEVQMALVPPGLAMPQVKAGKLHAVGVSSAGRSTLVPELEPLSALGVKDFNLEVWTALVGPASLPATVQARLASAVTDILKSAPVRQQLLQQGWQAVGTSPEGLALRVRQESALLGGIIKAQGIRLN</sequence>
<gene>
    <name evidence="3" type="ORF">FOZ74_10890</name>
</gene>
<feature type="chain" id="PRO_5022916886" evidence="2">
    <location>
        <begin position="25"/>
        <end position="324"/>
    </location>
</feature>
<accession>A0A5B8RXX6</accession>
<dbReference type="Pfam" id="PF03401">
    <property type="entry name" value="TctC"/>
    <property type="match status" value="1"/>
</dbReference>
<dbReference type="AlphaFoldDB" id="A0A5B8RXX6"/>
<dbReference type="OrthoDB" id="8678477at2"/>
<protein>
    <submittedName>
        <fullName evidence="3">Tripartite tricarboxylate transporter substrate binding protein</fullName>
    </submittedName>
</protein>
<dbReference type="Gene3D" id="3.40.190.10">
    <property type="entry name" value="Periplasmic binding protein-like II"/>
    <property type="match status" value="1"/>
</dbReference>
<comment type="similarity">
    <text evidence="1">Belongs to the UPF0065 (bug) family.</text>
</comment>
<evidence type="ECO:0000313" key="4">
    <source>
        <dbReference type="Proteomes" id="UP000321199"/>
    </source>
</evidence>
<name>A0A5B8RXX6_9BURK</name>
<keyword evidence="2" id="KW-0732">Signal</keyword>
<evidence type="ECO:0000256" key="1">
    <source>
        <dbReference type="ARBA" id="ARBA00006987"/>
    </source>
</evidence>
<dbReference type="PANTHER" id="PTHR42928">
    <property type="entry name" value="TRICARBOXYLATE-BINDING PROTEIN"/>
    <property type="match status" value="1"/>
</dbReference>
<dbReference type="KEGG" id="cof:FOZ74_10890"/>